<name>A0A8S5R8Q9_9VIRU</name>
<sequence length="31" mass="3647">MWCFLSFLFTHVNSFPQRGHITLCFPVGTIF</sequence>
<reference evidence="1" key="1">
    <citation type="journal article" date="2021" name="Proc. Natl. Acad. Sci. U.S.A.">
        <title>A Catalog of Tens of Thousands of Viruses from Human Metagenomes Reveals Hidden Associations with Chronic Diseases.</title>
        <authorList>
            <person name="Tisza M.J."/>
            <person name="Buck C.B."/>
        </authorList>
    </citation>
    <scope>NUCLEOTIDE SEQUENCE</scope>
    <source>
        <strain evidence="1">CtpeS3</strain>
    </source>
</reference>
<proteinExistence type="predicted"/>
<dbReference type="EMBL" id="BK015845">
    <property type="protein sequence ID" value="DAE27727.1"/>
    <property type="molecule type" value="Genomic_DNA"/>
</dbReference>
<accession>A0A8S5R8Q9</accession>
<protein>
    <submittedName>
        <fullName evidence="1">Uncharacterized protein</fullName>
    </submittedName>
</protein>
<organism evidence="1">
    <name type="scientific">virus sp. ctpeS3</name>
    <dbReference type="NCBI Taxonomy" id="2826815"/>
    <lineage>
        <taxon>Viruses</taxon>
    </lineage>
</organism>
<evidence type="ECO:0000313" key="1">
    <source>
        <dbReference type="EMBL" id="DAE27727.1"/>
    </source>
</evidence>